<keyword evidence="2" id="KW-1185">Reference proteome</keyword>
<dbReference type="EMBL" id="JBBAXC010000001">
    <property type="protein sequence ID" value="MEI5905501.1"/>
    <property type="molecule type" value="Genomic_DNA"/>
</dbReference>
<protein>
    <submittedName>
        <fullName evidence="1">Cytosolic protein</fullName>
    </submittedName>
</protein>
<evidence type="ECO:0000313" key="2">
    <source>
        <dbReference type="Proteomes" id="UP001312865"/>
    </source>
</evidence>
<evidence type="ECO:0000313" key="1">
    <source>
        <dbReference type="EMBL" id="MEI5905501.1"/>
    </source>
</evidence>
<dbReference type="Proteomes" id="UP001312865">
    <property type="component" value="Unassembled WGS sequence"/>
</dbReference>
<comment type="caution">
    <text evidence="1">The sequence shown here is derived from an EMBL/GenBank/DDBJ whole genome shotgun (WGS) entry which is preliminary data.</text>
</comment>
<gene>
    <name evidence="1" type="ORF">WAK64_00285</name>
</gene>
<organism evidence="1 2">
    <name type="scientific">Bacillus spongiae</name>
    <dbReference type="NCBI Taxonomy" id="2683610"/>
    <lineage>
        <taxon>Bacteria</taxon>
        <taxon>Bacillati</taxon>
        <taxon>Bacillota</taxon>
        <taxon>Bacilli</taxon>
        <taxon>Bacillales</taxon>
        <taxon>Bacillaceae</taxon>
        <taxon>Bacillus</taxon>
    </lineage>
</organism>
<reference evidence="1 2" key="1">
    <citation type="journal article" date="2018" name="J. Microbiol.">
        <title>Bacillus spongiae sp. nov., isolated from sponge of Jeju Island.</title>
        <authorList>
            <person name="Lee G.E."/>
            <person name="Im W.T."/>
            <person name="Park J.S."/>
        </authorList>
    </citation>
    <scope>NUCLEOTIDE SEQUENCE [LARGE SCALE GENOMIC DNA]</scope>
    <source>
        <strain evidence="1 2">135PIL107-10</strain>
    </source>
</reference>
<sequence>MAGLKTLFIRFSQECETSDMHQDQELQTQYYKASFDKVMSIVEELFSSKEYKIQSVSKDHGEISVGKSGKLFIVATVLTVQPFETAVDFKVTADKTVITGAYPRLKTEILSYYRKLNQQLTPVKK</sequence>
<dbReference type="RefSeq" id="WP_336584921.1">
    <property type="nucleotide sequence ID" value="NZ_JBBAXC010000001.1"/>
</dbReference>
<name>A0ABU8H8G4_9BACI</name>
<proteinExistence type="predicted"/>
<accession>A0ABU8H8G4</accession>